<dbReference type="GO" id="GO:0061630">
    <property type="term" value="F:ubiquitin protein ligase activity"/>
    <property type="evidence" value="ECO:0007669"/>
    <property type="project" value="UniProtKB-EC"/>
</dbReference>
<feature type="domain" description="U-box" evidence="9">
    <location>
        <begin position="40"/>
        <end position="116"/>
    </location>
</feature>
<sequence length="827" mass="91213">MEVQKKQGEAVQVSQLIGLLYDTEMVRSVESGSAAREDQQPLSSFRCPLSNKVMTDPVAILCGHSFERSAIQEYFGQGDYNNKCPKCGCELEAMDLTPNLLLRSSIDEWKHRDLDSRFQAAVLGIKSGDHSTQNKALEEMQHFMQMPKYSLRVAEQGLTSSFVEILKDTRFNAATALKCLFYLAKYDDHQKARNKIMEEAIVEAGAIRRIVKHLCKSGQESDALSVLLELSKKEILIDKIGNAIDCIPILVSLVENNNVEVSEKAQAVLCNISSNTHFVVKMAGAGHFQPFVARFNQGPQETRAWMATALTEMPLKENNIKDLKDKEFIHNLIQMLSSSIPACKSACLKSIQKLLSYHKMVKRLLKDSVTIPYLLVLISYAGSDLSLKQEAAEILALLVGASKDRELQKYQGLQELQSEHNVSLLLQHVASADGQTKIQFLHLLVELSYKSETARNLIRTDEDAIARLFSSIRGEQPAVRRWAMKLINCISEGHPDGVPLPPNSPEKETAIITLAAIFTNSSDIRERSSAARIISQLPNNDAIIDEILRKSEVLKSIHEVICSMDGENGGGIATSAAARPDACLLENALAALLRYTEPTNPELKRQLGKLEMYPSLVRILSRGSSLAKQHTAMALAQLSQSTRLLVSNGTTMTSQSRKSVTPLLYVMKFFPNSGGCCCLAPSASTSLCSIHGSACAERDTFCLVKVDAVKPLVQTLSEVESGVAEAALMALETLLIDHATLSRAISTIVDSEGVVAFLQVLEKGSSSAKSKALDLFQKILQHTHMSEQTFQRSERILIQLLHDTELKKKAALVLRQMGVIPEQSSYF</sequence>
<dbReference type="InterPro" id="IPR052608">
    <property type="entry name" value="U-box_domain_protein"/>
</dbReference>
<dbReference type="STRING" id="981085.W9SXU1"/>
<protein>
    <recommendedName>
        <fullName evidence="3">RING-type E3 ubiquitin transferase</fullName>
        <ecNumber evidence="3">2.3.2.27</ecNumber>
    </recommendedName>
</protein>
<evidence type="ECO:0000259" key="9">
    <source>
        <dbReference type="PROSITE" id="PS51698"/>
    </source>
</evidence>
<dbReference type="GO" id="GO:0016567">
    <property type="term" value="P:protein ubiquitination"/>
    <property type="evidence" value="ECO:0007669"/>
    <property type="project" value="UniProtKB-UniPathway"/>
</dbReference>
<dbReference type="SMART" id="SM00504">
    <property type="entry name" value="Ubox"/>
    <property type="match status" value="1"/>
</dbReference>
<dbReference type="AlphaFoldDB" id="W9SXU1"/>
<dbReference type="InterPro" id="IPR000225">
    <property type="entry name" value="Armadillo"/>
</dbReference>
<dbReference type="PROSITE" id="PS51698">
    <property type="entry name" value="U_BOX"/>
    <property type="match status" value="1"/>
</dbReference>
<dbReference type="PANTHER" id="PTHR45958:SF11">
    <property type="entry name" value="RING-TYPE E3 UBIQUITIN TRANSFERASE"/>
    <property type="match status" value="1"/>
</dbReference>
<dbReference type="CDD" id="cd16651">
    <property type="entry name" value="SPL-RING_NSE2"/>
    <property type="match status" value="1"/>
</dbReference>
<evidence type="ECO:0000256" key="2">
    <source>
        <dbReference type="ARBA" id="ARBA00004906"/>
    </source>
</evidence>
<dbReference type="SUPFAM" id="SSF57850">
    <property type="entry name" value="RING/U-box"/>
    <property type="match status" value="1"/>
</dbReference>
<keyword evidence="11" id="KW-1185">Reference proteome</keyword>
<keyword evidence="7" id="KW-0863">Zinc-finger</keyword>
<dbReference type="Gene3D" id="1.25.10.10">
    <property type="entry name" value="Leucine-rich Repeat Variant"/>
    <property type="match status" value="4"/>
</dbReference>
<evidence type="ECO:0000256" key="6">
    <source>
        <dbReference type="ARBA" id="ARBA00022737"/>
    </source>
</evidence>
<keyword evidence="4" id="KW-0808">Transferase</keyword>
<evidence type="ECO:0000256" key="4">
    <source>
        <dbReference type="ARBA" id="ARBA00022679"/>
    </source>
</evidence>
<organism evidence="10 11">
    <name type="scientific">Morus notabilis</name>
    <dbReference type="NCBI Taxonomy" id="981085"/>
    <lineage>
        <taxon>Eukaryota</taxon>
        <taxon>Viridiplantae</taxon>
        <taxon>Streptophyta</taxon>
        <taxon>Embryophyta</taxon>
        <taxon>Tracheophyta</taxon>
        <taxon>Spermatophyta</taxon>
        <taxon>Magnoliopsida</taxon>
        <taxon>eudicotyledons</taxon>
        <taxon>Gunneridae</taxon>
        <taxon>Pentapetalae</taxon>
        <taxon>rosids</taxon>
        <taxon>fabids</taxon>
        <taxon>Rosales</taxon>
        <taxon>Moraceae</taxon>
        <taxon>Moreae</taxon>
        <taxon>Morus</taxon>
    </lineage>
</organism>
<evidence type="ECO:0000256" key="8">
    <source>
        <dbReference type="ARBA" id="ARBA00022833"/>
    </source>
</evidence>
<dbReference type="GO" id="GO:0008270">
    <property type="term" value="F:zinc ion binding"/>
    <property type="evidence" value="ECO:0007669"/>
    <property type="project" value="UniProtKB-KW"/>
</dbReference>
<dbReference type="EMBL" id="KE346296">
    <property type="protein sequence ID" value="EXC32346.1"/>
    <property type="molecule type" value="Genomic_DNA"/>
</dbReference>
<dbReference type="InterPro" id="IPR013083">
    <property type="entry name" value="Znf_RING/FYVE/PHD"/>
</dbReference>
<dbReference type="Gene3D" id="3.30.40.10">
    <property type="entry name" value="Zinc/RING finger domain, C3HC4 (zinc finger)"/>
    <property type="match status" value="1"/>
</dbReference>
<dbReference type="GO" id="GO:0016925">
    <property type="term" value="P:protein sumoylation"/>
    <property type="evidence" value="ECO:0007669"/>
    <property type="project" value="UniProtKB-ARBA"/>
</dbReference>
<keyword evidence="8" id="KW-0862">Zinc</keyword>
<comment type="pathway">
    <text evidence="2">Protein modification; protein ubiquitination.</text>
</comment>
<dbReference type="InterPro" id="IPR004181">
    <property type="entry name" value="Znf_MIZ"/>
</dbReference>
<evidence type="ECO:0000256" key="3">
    <source>
        <dbReference type="ARBA" id="ARBA00012483"/>
    </source>
</evidence>
<gene>
    <name evidence="10" type="ORF">L484_004687</name>
</gene>
<dbReference type="PANTHER" id="PTHR45958">
    <property type="entry name" value="RING-TYPE E3 UBIQUITIN TRANSFERASE"/>
    <property type="match status" value="1"/>
</dbReference>
<proteinExistence type="predicted"/>
<keyword evidence="5" id="KW-0479">Metal-binding</keyword>
<dbReference type="InterPro" id="IPR011989">
    <property type="entry name" value="ARM-like"/>
</dbReference>
<comment type="catalytic activity">
    <reaction evidence="1">
        <text>S-ubiquitinyl-[E2 ubiquitin-conjugating enzyme]-L-cysteine + [acceptor protein]-L-lysine = [E2 ubiquitin-conjugating enzyme]-L-cysteine + N(6)-ubiquitinyl-[acceptor protein]-L-lysine.</text>
        <dbReference type="EC" id="2.3.2.27"/>
    </reaction>
</comment>
<dbReference type="eggNOG" id="KOG0167">
    <property type="taxonomic scope" value="Eukaryota"/>
</dbReference>
<dbReference type="InterPro" id="IPR016024">
    <property type="entry name" value="ARM-type_fold"/>
</dbReference>
<dbReference type="EC" id="2.3.2.27" evidence="3"/>
<dbReference type="SUPFAM" id="SSF48371">
    <property type="entry name" value="ARM repeat"/>
    <property type="match status" value="2"/>
</dbReference>
<dbReference type="Proteomes" id="UP000030645">
    <property type="component" value="Unassembled WGS sequence"/>
</dbReference>
<name>W9SXU1_9ROSA</name>
<keyword evidence="6" id="KW-0677">Repeat</keyword>
<evidence type="ECO:0000256" key="7">
    <source>
        <dbReference type="ARBA" id="ARBA00022771"/>
    </source>
</evidence>
<accession>W9SXU1</accession>
<dbReference type="Pfam" id="PF11789">
    <property type="entry name" value="zf-Nse"/>
    <property type="match status" value="1"/>
</dbReference>
<evidence type="ECO:0000313" key="11">
    <source>
        <dbReference type="Proteomes" id="UP000030645"/>
    </source>
</evidence>
<dbReference type="InterPro" id="IPR003613">
    <property type="entry name" value="Ubox_domain"/>
</dbReference>
<dbReference type="SMART" id="SM00185">
    <property type="entry name" value="ARM"/>
    <property type="match status" value="6"/>
</dbReference>
<evidence type="ECO:0000256" key="5">
    <source>
        <dbReference type="ARBA" id="ARBA00022723"/>
    </source>
</evidence>
<evidence type="ECO:0000256" key="1">
    <source>
        <dbReference type="ARBA" id="ARBA00000900"/>
    </source>
</evidence>
<dbReference type="UniPathway" id="UPA00143"/>
<evidence type="ECO:0000313" key="10">
    <source>
        <dbReference type="EMBL" id="EXC32346.1"/>
    </source>
</evidence>
<reference evidence="11" key="1">
    <citation type="submission" date="2013-01" db="EMBL/GenBank/DDBJ databases">
        <title>Draft Genome Sequence of a Mulberry Tree, Morus notabilis C.K. Schneid.</title>
        <authorList>
            <person name="He N."/>
            <person name="Zhao S."/>
        </authorList>
    </citation>
    <scope>NUCLEOTIDE SEQUENCE</scope>
</reference>